<dbReference type="Proteomes" id="UP000515917">
    <property type="component" value="Chromosome"/>
</dbReference>
<dbReference type="AlphaFoldDB" id="A0A7G3GD96"/>
<proteinExistence type="predicted"/>
<protein>
    <submittedName>
        <fullName evidence="1">Uncharacterized protein</fullName>
    </submittedName>
</protein>
<name>A0A7G3GD96_9NEIS</name>
<accession>A0A7G3GD96</accession>
<reference evidence="1 2" key="1">
    <citation type="submission" date="2018-01" db="EMBL/GenBank/DDBJ databases">
        <title>Genome sequence of Iodobacter sp. strain PCH194 isolated from Indian Trans-Himalaya.</title>
        <authorList>
            <person name="Kumar V."/>
            <person name="Thakur V."/>
            <person name="Kumar S."/>
            <person name="Singh D."/>
        </authorList>
    </citation>
    <scope>NUCLEOTIDE SEQUENCE [LARGE SCALE GENOMIC DNA]</scope>
    <source>
        <strain evidence="1 2">PCH194</strain>
    </source>
</reference>
<keyword evidence="2" id="KW-1185">Reference proteome</keyword>
<sequence>MTRQQYKSSLATHSENGVFDFFDYTITIKKYSEEEKVKFEKSITHADKKPQEEIKEQIENRSLIKHELTHFTDLTSTNWGMEYIIRKGLVINAINKRDYEKTKQAIDVFMINASELQMHSKLIPKQDNEPLFFTKIEHALDYSPEYGTFIWIYFKDGDSITCSTPLSMLSVLEAHAFANETISQLSDVEKIDDQFTKIITRNYFIETFKATLKDKKLSEYTSLIILTRHHFPELTHIELLKLVCASCKFSLNADDFTMSQLANYFTHSIKNETLGENICHDMRRGASRHLITFKVILFLYGWLHHDESNKSKKIELLKTQPHVAILELWEALGGIITITKPDDDWDFNGCVQRALELNTQIDQITVSECSILNRSALHTKTIGELSLDEIKSPNIFLQRKEAKLEIKLPNTISISAYQNIEDAYAETWDLIKQYRIHPINKFHMTPSETYKITERMNNWNRTKIKRK</sequence>
<organism evidence="1 2">
    <name type="scientific">Iodobacter fluviatilis</name>
    <dbReference type="NCBI Taxonomy" id="537"/>
    <lineage>
        <taxon>Bacteria</taxon>
        <taxon>Pseudomonadati</taxon>
        <taxon>Pseudomonadota</taxon>
        <taxon>Betaproteobacteria</taxon>
        <taxon>Neisseriales</taxon>
        <taxon>Chitinibacteraceae</taxon>
        <taxon>Iodobacter</taxon>
    </lineage>
</organism>
<dbReference type="KEGG" id="ifl:C1H71_19940"/>
<gene>
    <name evidence="1" type="ORF">C1H71_19940</name>
</gene>
<evidence type="ECO:0000313" key="1">
    <source>
        <dbReference type="EMBL" id="QBC45570.1"/>
    </source>
</evidence>
<evidence type="ECO:0000313" key="2">
    <source>
        <dbReference type="Proteomes" id="UP000515917"/>
    </source>
</evidence>
<dbReference type="RefSeq" id="WP_130108074.1">
    <property type="nucleotide sequence ID" value="NZ_CP025781.1"/>
</dbReference>
<dbReference type="EMBL" id="CP025781">
    <property type="protein sequence ID" value="QBC45570.1"/>
    <property type="molecule type" value="Genomic_DNA"/>
</dbReference>